<dbReference type="GeneID" id="93335212"/>
<evidence type="ECO:0000313" key="3">
    <source>
        <dbReference type="EMBL" id="RGC24579.1"/>
    </source>
</evidence>
<dbReference type="RefSeq" id="WP_117441313.1">
    <property type="nucleotide sequence ID" value="NZ_QVIA01000036.1"/>
</dbReference>
<protein>
    <submittedName>
        <fullName evidence="3">Uncharacterized protein</fullName>
    </submittedName>
</protein>
<proteinExistence type="predicted"/>
<feature type="transmembrane region" description="Helical" evidence="2">
    <location>
        <begin position="230"/>
        <end position="247"/>
    </location>
</feature>
<keyword evidence="2" id="KW-1133">Transmembrane helix</keyword>
<dbReference type="Proteomes" id="UP000261111">
    <property type="component" value="Unassembled WGS sequence"/>
</dbReference>
<evidence type="ECO:0000313" key="4">
    <source>
        <dbReference type="Proteomes" id="UP000261111"/>
    </source>
</evidence>
<gene>
    <name evidence="3" type="ORF">DWX41_21285</name>
</gene>
<dbReference type="PANTHER" id="PTHR45982:SF1">
    <property type="entry name" value="REGULATOR OF CHROMOSOME CONDENSATION"/>
    <property type="match status" value="1"/>
</dbReference>
<feature type="transmembrane region" description="Helical" evidence="2">
    <location>
        <begin position="65"/>
        <end position="88"/>
    </location>
</feature>
<accession>A0A3E2WFE7</accession>
<name>A0A3E2WFE7_9FIRM</name>
<dbReference type="Gene3D" id="2.130.10.30">
    <property type="entry name" value="Regulator of chromosome condensation 1/beta-lactamase-inhibitor protein II"/>
    <property type="match status" value="1"/>
</dbReference>
<dbReference type="EMBL" id="QVIA01000036">
    <property type="protein sequence ID" value="RGC24579.1"/>
    <property type="molecule type" value="Genomic_DNA"/>
</dbReference>
<evidence type="ECO:0000256" key="1">
    <source>
        <dbReference type="SAM" id="MobiDB-lite"/>
    </source>
</evidence>
<dbReference type="InterPro" id="IPR009091">
    <property type="entry name" value="RCC1/BLIP-II"/>
</dbReference>
<reference evidence="3 4" key="1">
    <citation type="submission" date="2018-08" db="EMBL/GenBank/DDBJ databases">
        <title>A genome reference for cultivated species of the human gut microbiota.</title>
        <authorList>
            <person name="Zou Y."/>
            <person name="Xue W."/>
            <person name="Luo G."/>
        </authorList>
    </citation>
    <scope>NUCLEOTIDE SEQUENCE [LARGE SCALE GENOMIC DNA]</scope>
    <source>
        <strain evidence="3 4">AF19-21</strain>
    </source>
</reference>
<feature type="transmembrane region" description="Helical" evidence="2">
    <location>
        <begin position="253"/>
        <end position="274"/>
    </location>
</feature>
<organism evidence="3 4">
    <name type="scientific">Hungatella hathewayi</name>
    <dbReference type="NCBI Taxonomy" id="154046"/>
    <lineage>
        <taxon>Bacteria</taxon>
        <taxon>Bacillati</taxon>
        <taxon>Bacillota</taxon>
        <taxon>Clostridia</taxon>
        <taxon>Lachnospirales</taxon>
        <taxon>Lachnospiraceae</taxon>
        <taxon>Hungatella</taxon>
    </lineage>
</organism>
<dbReference type="InterPro" id="IPR051553">
    <property type="entry name" value="Ran_GTPase-activating"/>
</dbReference>
<comment type="caution">
    <text evidence="3">The sequence shown here is derived from an EMBL/GenBank/DDBJ whole genome shotgun (WGS) entry which is preliminary data.</text>
</comment>
<evidence type="ECO:0000256" key="2">
    <source>
        <dbReference type="SAM" id="Phobius"/>
    </source>
</evidence>
<dbReference type="AlphaFoldDB" id="A0A3E2WFE7"/>
<dbReference type="SUPFAM" id="SSF50985">
    <property type="entry name" value="RCC1/BLIP-II"/>
    <property type="match status" value="1"/>
</dbReference>
<feature type="transmembrane region" description="Helical" evidence="2">
    <location>
        <begin position="37"/>
        <end position="59"/>
    </location>
</feature>
<dbReference type="InterPro" id="IPR000408">
    <property type="entry name" value="Reg_chr_condens"/>
</dbReference>
<keyword evidence="2" id="KW-0472">Membrane</keyword>
<feature type="transmembrane region" description="Helical" evidence="2">
    <location>
        <begin position="371"/>
        <end position="390"/>
    </location>
</feature>
<dbReference type="PANTHER" id="PTHR45982">
    <property type="entry name" value="REGULATOR OF CHROMOSOME CONDENSATION"/>
    <property type="match status" value="1"/>
</dbReference>
<sequence length="723" mass="82387">MITEQIKEEYTKEWFVYDTVPQNLRQRAGILNQKRGIWAGPLTSLGIILIYFLLFAWLIPKEHFQIRYILLLAVISEVLLTAVVRISVSLQKNSIEARIREFEEKSLKGQFNTEYILLRYVSGAQECYYYNDLLDVEENADAFQITGPVRELRLDKRYLSRDDILYVRNQMAHYCRIFHEYEEKQGGEKVELKILHTRDINRNKRARKRNDLLLSLKYNRGRGYSEWRRHILGAFLTSLLCMCVFLPDNYNVFFRIVVAVLVLFRLFVKVFPYITVSIKLRVKKSADQTDIIIDENGIEFLQGNKRIRQTYEAVKEIREEESSFYVGRVYFWKDSMTTAEISAVRNILKKYGRGKYQYIVKEGTSAWKEDLKTAIIPFALLFLGAFMFVYRDWMIDAGKGSGIDQENSYGGYIQDPVSSSLESDTDVEGNGGEEGQSAETTETQENQDSVFVFTPDKSALHLSSRELRLDECYSNNTVNQESRFFIENGKLFGISANRHGELGLGNTESDLTAKGFYRITELAPDVKHVAQGSEFMVYLNNKDELWGAGNLPGTGQSLTPALIMEDVAFADCSEYGLVILKNDGTVWCMGSLLDSAGNTVVSWDGAVQVADHARYVTAGCYAMAAIREDDSLWMWGDNRYGQCGGSEAEADTLADPKKVREGVKAVWIDRLAYRDYEEYPLYGAEQAREYMDHCTYIQQTDGQMYACGISIGGSGFVAVVVGG</sequence>
<feature type="region of interest" description="Disordered" evidence="1">
    <location>
        <begin position="414"/>
        <end position="447"/>
    </location>
</feature>
<keyword evidence="2" id="KW-0812">Transmembrane</keyword>
<feature type="compositionally biased region" description="Polar residues" evidence="1">
    <location>
        <begin position="437"/>
        <end position="447"/>
    </location>
</feature>
<dbReference type="PROSITE" id="PS50012">
    <property type="entry name" value="RCC1_3"/>
    <property type="match status" value="1"/>
</dbReference>